<reference evidence="1" key="1">
    <citation type="submission" date="2019-10" db="EMBL/GenBank/DDBJ databases">
        <authorList>
            <consortium name="DOE Joint Genome Institute"/>
            <person name="Kuo A."/>
            <person name="Miyauchi S."/>
            <person name="Kiss E."/>
            <person name="Drula E."/>
            <person name="Kohler A."/>
            <person name="Sanchez-Garcia M."/>
            <person name="Andreopoulos B."/>
            <person name="Barry K.W."/>
            <person name="Bonito G."/>
            <person name="Buee M."/>
            <person name="Carver A."/>
            <person name="Chen C."/>
            <person name="Cichocki N."/>
            <person name="Clum A."/>
            <person name="Culley D."/>
            <person name="Crous P.W."/>
            <person name="Fauchery L."/>
            <person name="Girlanda M."/>
            <person name="Hayes R."/>
            <person name="Keri Z."/>
            <person name="LaButti K."/>
            <person name="Lipzen A."/>
            <person name="Lombard V."/>
            <person name="Magnuson J."/>
            <person name="Maillard F."/>
            <person name="Morin E."/>
            <person name="Murat C."/>
            <person name="Nolan M."/>
            <person name="Ohm R."/>
            <person name="Pangilinan J."/>
            <person name="Pereira M."/>
            <person name="Perotto S."/>
            <person name="Peter M."/>
            <person name="Riley R."/>
            <person name="Sitrit Y."/>
            <person name="Stielow B."/>
            <person name="Szollosi G."/>
            <person name="Zifcakova L."/>
            <person name="Stursova M."/>
            <person name="Spatafora J.W."/>
            <person name="Tedersoo L."/>
            <person name="Vaario L.-M."/>
            <person name="Yamada A."/>
            <person name="Yan M."/>
            <person name="Wang P."/>
            <person name="Xu J."/>
            <person name="Bruns T."/>
            <person name="Baldrian P."/>
            <person name="Vilgalys R."/>
            <person name="Henrissat B."/>
            <person name="Grigoriev I.V."/>
            <person name="Hibbett D."/>
            <person name="Nagy L.G."/>
            <person name="Martin F.M."/>
        </authorList>
    </citation>
    <scope>NUCLEOTIDE SEQUENCE</scope>
    <source>
        <strain evidence="1">BED1</strain>
    </source>
</reference>
<dbReference type="EMBL" id="WHUW01000019">
    <property type="protein sequence ID" value="KAF8437183.1"/>
    <property type="molecule type" value="Genomic_DNA"/>
</dbReference>
<dbReference type="GO" id="GO:0005730">
    <property type="term" value="C:nucleolus"/>
    <property type="evidence" value="ECO:0007669"/>
    <property type="project" value="TreeGrafter"/>
</dbReference>
<organism evidence="1 2">
    <name type="scientific">Boletus edulis BED1</name>
    <dbReference type="NCBI Taxonomy" id="1328754"/>
    <lineage>
        <taxon>Eukaryota</taxon>
        <taxon>Fungi</taxon>
        <taxon>Dikarya</taxon>
        <taxon>Basidiomycota</taxon>
        <taxon>Agaricomycotina</taxon>
        <taxon>Agaricomycetes</taxon>
        <taxon>Agaricomycetidae</taxon>
        <taxon>Boletales</taxon>
        <taxon>Boletineae</taxon>
        <taxon>Boletaceae</taxon>
        <taxon>Boletoideae</taxon>
        <taxon>Boletus</taxon>
    </lineage>
</organism>
<dbReference type="InterPro" id="IPR042859">
    <property type="entry name" value="NOL11"/>
</dbReference>
<protein>
    <submittedName>
        <fullName evidence="1">Uncharacterized protein</fullName>
    </submittedName>
</protein>
<keyword evidence="2" id="KW-1185">Reference proteome</keyword>
<name>A0AAD4BQU4_BOLED</name>
<dbReference type="GO" id="GO:0030490">
    <property type="term" value="P:maturation of SSU-rRNA"/>
    <property type="evidence" value="ECO:0007669"/>
    <property type="project" value="InterPro"/>
</dbReference>
<proteinExistence type="predicted"/>
<evidence type="ECO:0000313" key="2">
    <source>
        <dbReference type="Proteomes" id="UP001194468"/>
    </source>
</evidence>
<evidence type="ECO:0000313" key="1">
    <source>
        <dbReference type="EMBL" id="KAF8437183.1"/>
    </source>
</evidence>
<dbReference type="AlphaFoldDB" id="A0AAD4BQU4"/>
<dbReference type="Proteomes" id="UP001194468">
    <property type="component" value="Unassembled WGS sequence"/>
</dbReference>
<accession>A0AAD4BQU4</accession>
<gene>
    <name evidence="1" type="ORF">L210DRAFT_3547105</name>
</gene>
<sequence length="741" mass="81489">MAASASMSSTAIGEPYQLYLSSTLAQKSQNFEAIYTTYNRDFPGYATVTAQGDGIHIWDIQNLHAVASYSVEKLVKFAIPAFSLYVTENGNKSVISYALIGLAPGYPKESGRTIWVIRQNISGSTASASEKTAVPVDVPPVQICGTGHDPVPLLFVSKNGSLFLANAQADIKNQLDWSGEREHLETFVFPRKSCGFIRVDTDSSSSIAVTCCQISMTLHVRVALLGEGIVPLGTCEMPIASSTSDTNSVISGLTCSSTGVLSFIDSRGMWTTHQLVSLNSSLVPTPMSENLHLHRFTMLKNKKPKESFSVVSLGTSLVLLAALVEGTQDLSLQMWDLSYGILLASQSMPVPSGIPFAHLSLTVADEGQVLLSTSPSSINEKSSRSSIYIVPIDARLKSTIAAALGKMARTTEWLRPKTSKDQGLQEDDASAKIISDIRASLKKKNAQNAEQAFLGWVNSHSSREAVLGYEFVKKILNIVLGPDSQTTYPYTPRITRCLLENAVVSPIMLNSRLITMLRQRGDWENMMFALTKVADISEDELMASAKFLIDRQRKNENAMDVDASEGYVPPLWSYLFACVSYPFSAAPMRLAIRKYLPDAQDLVMILEILENWIQGGTEHEVETLLKSLATNTEMSSSEADSPPYSKVIAFIHALLDASFVALLQYQPSHHLLCRILSYTEPEITLIDSLELLRGVLEPFVRVQLLREKTGASKESPRKQKKQFEEHESLSVGLYRLEELVF</sequence>
<reference evidence="1" key="2">
    <citation type="journal article" date="2020" name="Nat. Commun.">
        <title>Large-scale genome sequencing of mycorrhizal fungi provides insights into the early evolution of symbiotic traits.</title>
        <authorList>
            <person name="Miyauchi S."/>
            <person name="Kiss E."/>
            <person name="Kuo A."/>
            <person name="Drula E."/>
            <person name="Kohler A."/>
            <person name="Sanchez-Garcia M."/>
            <person name="Morin E."/>
            <person name="Andreopoulos B."/>
            <person name="Barry K.W."/>
            <person name="Bonito G."/>
            <person name="Buee M."/>
            <person name="Carver A."/>
            <person name="Chen C."/>
            <person name="Cichocki N."/>
            <person name="Clum A."/>
            <person name="Culley D."/>
            <person name="Crous P.W."/>
            <person name="Fauchery L."/>
            <person name="Girlanda M."/>
            <person name="Hayes R.D."/>
            <person name="Keri Z."/>
            <person name="LaButti K."/>
            <person name="Lipzen A."/>
            <person name="Lombard V."/>
            <person name="Magnuson J."/>
            <person name="Maillard F."/>
            <person name="Murat C."/>
            <person name="Nolan M."/>
            <person name="Ohm R.A."/>
            <person name="Pangilinan J."/>
            <person name="Pereira M.F."/>
            <person name="Perotto S."/>
            <person name="Peter M."/>
            <person name="Pfister S."/>
            <person name="Riley R."/>
            <person name="Sitrit Y."/>
            <person name="Stielow J.B."/>
            <person name="Szollosi G."/>
            <person name="Zifcakova L."/>
            <person name="Stursova M."/>
            <person name="Spatafora J.W."/>
            <person name="Tedersoo L."/>
            <person name="Vaario L.M."/>
            <person name="Yamada A."/>
            <person name="Yan M."/>
            <person name="Wang P."/>
            <person name="Xu J."/>
            <person name="Bruns T."/>
            <person name="Baldrian P."/>
            <person name="Vilgalys R."/>
            <person name="Dunand C."/>
            <person name="Henrissat B."/>
            <person name="Grigoriev I.V."/>
            <person name="Hibbett D."/>
            <person name="Nagy L.G."/>
            <person name="Martin F.M."/>
        </authorList>
    </citation>
    <scope>NUCLEOTIDE SEQUENCE</scope>
    <source>
        <strain evidence="1">BED1</strain>
    </source>
</reference>
<dbReference type="GO" id="GO:0003723">
    <property type="term" value="F:RNA binding"/>
    <property type="evidence" value="ECO:0007669"/>
    <property type="project" value="TreeGrafter"/>
</dbReference>
<dbReference type="PANTHER" id="PTHR15633:SF2">
    <property type="entry name" value="NUCLEOLAR PROTEIN 11"/>
    <property type="match status" value="1"/>
</dbReference>
<comment type="caution">
    <text evidence="1">The sequence shown here is derived from an EMBL/GenBank/DDBJ whole genome shotgun (WGS) entry which is preliminary data.</text>
</comment>
<dbReference type="PANTHER" id="PTHR15633">
    <property type="entry name" value="NUCLEOLAR PROTEIN 11"/>
    <property type="match status" value="1"/>
</dbReference>